<dbReference type="Pfam" id="PF00501">
    <property type="entry name" value="AMP-binding"/>
    <property type="match status" value="1"/>
</dbReference>
<dbReference type="PROSITE" id="PS00455">
    <property type="entry name" value="AMP_BINDING"/>
    <property type="match status" value="1"/>
</dbReference>
<dbReference type="InterPro" id="IPR000873">
    <property type="entry name" value="AMP-dep_synth/lig_dom"/>
</dbReference>
<comment type="caution">
    <text evidence="2">The sequence shown here is derived from an EMBL/GenBank/DDBJ whole genome shotgun (WGS) entry which is preliminary data.</text>
</comment>
<dbReference type="PANTHER" id="PTHR45527">
    <property type="entry name" value="NONRIBOSOMAL PEPTIDE SYNTHETASE"/>
    <property type="match status" value="1"/>
</dbReference>
<feature type="non-terminal residue" evidence="2">
    <location>
        <position position="1"/>
    </location>
</feature>
<name>A0ABT3AX13_9CYAN</name>
<dbReference type="InterPro" id="IPR020845">
    <property type="entry name" value="AMP-binding_CS"/>
</dbReference>
<proteinExistence type="predicted"/>
<reference evidence="2 3" key="1">
    <citation type="submission" date="2022-10" db="EMBL/GenBank/DDBJ databases">
        <title>Identification of biosynthetic pathway for the production of the potent trypsin inhibitor radiosumin.</title>
        <authorList>
            <person name="Fewer D.P."/>
            <person name="Delbaje E."/>
            <person name="Ouyang X."/>
            <person name="Agostino P.D."/>
            <person name="Wahlsten M."/>
            <person name="Jokela J."/>
            <person name="Permi P."/>
            <person name="Haapaniemi E."/>
            <person name="Koistinen H."/>
        </authorList>
    </citation>
    <scope>NUCLEOTIDE SEQUENCE [LARGE SCALE GENOMIC DNA]</scope>
    <source>
        <strain evidence="2 3">NIES-515</strain>
    </source>
</reference>
<feature type="domain" description="AMP-dependent synthetase/ligase" evidence="1">
    <location>
        <begin position="1"/>
        <end position="299"/>
    </location>
</feature>
<accession>A0ABT3AX13</accession>
<dbReference type="Gene3D" id="2.30.38.10">
    <property type="entry name" value="Luciferase, Domain 3"/>
    <property type="match status" value="1"/>
</dbReference>
<dbReference type="RefSeq" id="WP_263744680.1">
    <property type="nucleotide sequence ID" value="NZ_JAOWRF010000103.1"/>
</dbReference>
<gene>
    <name evidence="2" type="ORF">OGM63_06495</name>
</gene>
<organism evidence="2 3">
    <name type="scientific">Plectonema radiosum NIES-515</name>
    <dbReference type="NCBI Taxonomy" id="2986073"/>
    <lineage>
        <taxon>Bacteria</taxon>
        <taxon>Bacillati</taxon>
        <taxon>Cyanobacteriota</taxon>
        <taxon>Cyanophyceae</taxon>
        <taxon>Oscillatoriophycideae</taxon>
        <taxon>Oscillatoriales</taxon>
        <taxon>Microcoleaceae</taxon>
        <taxon>Plectonema</taxon>
    </lineage>
</organism>
<dbReference type="SUPFAM" id="SSF56801">
    <property type="entry name" value="Acetyl-CoA synthetase-like"/>
    <property type="match status" value="1"/>
</dbReference>
<evidence type="ECO:0000313" key="3">
    <source>
        <dbReference type="Proteomes" id="UP001526143"/>
    </source>
</evidence>
<feature type="non-terminal residue" evidence="2">
    <location>
        <position position="359"/>
    </location>
</feature>
<evidence type="ECO:0000259" key="1">
    <source>
        <dbReference type="Pfam" id="PF00501"/>
    </source>
</evidence>
<dbReference type="NCBIfam" id="TIGR01733">
    <property type="entry name" value="AA-adenyl-dom"/>
    <property type="match status" value="1"/>
</dbReference>
<dbReference type="PANTHER" id="PTHR45527:SF1">
    <property type="entry name" value="FATTY ACID SYNTHASE"/>
    <property type="match status" value="1"/>
</dbReference>
<dbReference type="Gene3D" id="3.40.50.980">
    <property type="match status" value="2"/>
</dbReference>
<dbReference type="InterPro" id="IPR010071">
    <property type="entry name" value="AA_adenyl_dom"/>
</dbReference>
<sequence>VKPEVLVGICVERSVEMVVGLLGILKAGGAYVPLDPNYPTQRLFFTLEDAQVKVLLTQQQFQTKLPSYTGTVVDLDRLSLAQFCPDNLETKVHPLNLAYMIYTSGSTGQPKGVAIAHRNSVALISWATQVFSQQDLAGVLAATSICFDLSVFELFVPLSWGGKIILCENALSLPKLEYAHQVTLINTVPSAMAELVRLKAVPSSVRTVNLAGEPLPLKLVQQIYEIPTVQQVLNLYGPSEDTTYSTWEVINKRQSQTPTIGRAIANTQIYILDKQLQPVPIGVPGELYIGGAGVARGYLNRPELTQEKFIPNPFSDNKSERLYKTGDLGRYLSDGNIEFLGRIDNQVKIRGFRIELGEI</sequence>
<dbReference type="EMBL" id="JAOWRF010000103">
    <property type="protein sequence ID" value="MCV3213174.1"/>
    <property type="molecule type" value="Genomic_DNA"/>
</dbReference>
<keyword evidence="3" id="KW-1185">Reference proteome</keyword>
<dbReference type="Proteomes" id="UP001526143">
    <property type="component" value="Unassembled WGS sequence"/>
</dbReference>
<evidence type="ECO:0000313" key="2">
    <source>
        <dbReference type="EMBL" id="MCV3213174.1"/>
    </source>
</evidence>
<protein>
    <submittedName>
        <fullName evidence="2">Amino acid adenylation domain-containing protein</fullName>
    </submittedName>
</protein>